<evidence type="ECO:0000256" key="7">
    <source>
        <dbReference type="ARBA" id="ARBA00022793"/>
    </source>
</evidence>
<feature type="domain" description="Amidohydrolase-related" evidence="11">
    <location>
        <begin position="43"/>
        <end position="368"/>
    </location>
</feature>
<keyword evidence="6" id="KW-0479">Metal-binding</keyword>
<evidence type="ECO:0000256" key="3">
    <source>
        <dbReference type="ARBA" id="ARBA00011245"/>
    </source>
</evidence>
<evidence type="ECO:0000256" key="6">
    <source>
        <dbReference type="ARBA" id="ARBA00022723"/>
    </source>
</evidence>
<evidence type="ECO:0000313" key="12">
    <source>
        <dbReference type="EMBL" id="GAC49356.1"/>
    </source>
</evidence>
<dbReference type="EMBL" id="BANR01000012">
    <property type="protein sequence ID" value="GAC49356.1"/>
    <property type="molecule type" value="Genomic_DNA"/>
</dbReference>
<reference evidence="12 13" key="1">
    <citation type="submission" date="2012-12" db="EMBL/GenBank/DDBJ databases">
        <title>Whole genome shotgun sequence of Gordonia aichiensis NBRC 108223.</title>
        <authorList>
            <person name="Isaki-Nakamura S."/>
            <person name="Hosoyama A."/>
            <person name="Tsuchikane K."/>
            <person name="Ando Y."/>
            <person name="Baba S."/>
            <person name="Ohji S."/>
            <person name="Hamada M."/>
            <person name="Tamura T."/>
            <person name="Yamazoe A."/>
            <person name="Yamazaki S."/>
            <person name="Fujita N."/>
        </authorList>
    </citation>
    <scope>NUCLEOTIDE SEQUENCE [LARGE SCALE GENOMIC DNA]</scope>
    <source>
        <strain evidence="12 13">NBRC 108223</strain>
    </source>
</reference>
<comment type="subunit">
    <text evidence="3">Monomer.</text>
</comment>
<dbReference type="GO" id="GO:0001760">
    <property type="term" value="F:aminocarboxymuconate-semialdehyde decarboxylase activity"/>
    <property type="evidence" value="ECO:0007669"/>
    <property type="project" value="UniProtKB-EC"/>
</dbReference>
<dbReference type="eggNOG" id="COG2159">
    <property type="taxonomic scope" value="Bacteria"/>
</dbReference>
<comment type="pathway">
    <text evidence="1">Secondary metabolite metabolism; quinolate metabolism.</text>
</comment>
<evidence type="ECO:0000256" key="4">
    <source>
        <dbReference type="ARBA" id="ARBA00012365"/>
    </source>
</evidence>
<name>L7KLH8_9ACTN</name>
<dbReference type="EC" id="4.1.1.45" evidence="4"/>
<evidence type="ECO:0000256" key="10">
    <source>
        <dbReference type="ARBA" id="ARBA00031120"/>
    </source>
</evidence>
<comment type="caution">
    <text evidence="12">The sequence shown here is derived from an EMBL/GenBank/DDBJ whole genome shotgun (WGS) entry which is preliminary data.</text>
</comment>
<sequence length="388" mass="41586">MEPSVFTGSRDPYLREAALESIVAKRSGAQMDRIATPINAGSVDVHAHYFGADLADRLTVPADPRWPTLVVDGPAGRIMLGDRLFRNVRSSLWDLEDRVAELDRANVGVQVISPVPVTLAYWASEPAAVAYARALNDSTAAAVHRAHGRLLGLGALPLPHLNASITELYRLVEELGLLGIEIGTQVAGMDLDSPHLDPLFSAAETLGAAIFVHPTDGGGGVIRRSGQPYDFGLGMISDTAIAASALVFGGVIERYPRLRVALAHGCGTFAWAYPRLRLGGSIFNGIEPTDVDRLVSSLWVDSLVFDPQLFRLLTERFGADHIMLGTDYPFVPGQLENHHDFLSDAVTLGALTAPEVEQIRHRNAAQFFASSAETSMVAASSGHRGGLP</sequence>
<dbReference type="InterPro" id="IPR006680">
    <property type="entry name" value="Amidohydro-rel"/>
</dbReference>
<dbReference type="Gene3D" id="3.20.20.140">
    <property type="entry name" value="Metal-dependent hydrolases"/>
    <property type="match status" value="1"/>
</dbReference>
<dbReference type="PANTHER" id="PTHR21240">
    <property type="entry name" value="2-AMINO-3-CARBOXYLMUCONATE-6-SEMIALDEHYDE DECARBOXYLASE"/>
    <property type="match status" value="1"/>
</dbReference>
<dbReference type="GO" id="GO:0005829">
    <property type="term" value="C:cytosol"/>
    <property type="evidence" value="ECO:0007669"/>
    <property type="project" value="TreeGrafter"/>
</dbReference>
<comment type="similarity">
    <text evidence="2">Belongs to the metallo-dependent hydrolases superfamily. ACMSD family.</text>
</comment>
<proteinExistence type="inferred from homology"/>
<protein>
    <recommendedName>
        <fullName evidence="5">2-amino-3-carboxymuconate-6-semialdehyde decarboxylase</fullName>
        <ecNumber evidence="4">4.1.1.45</ecNumber>
    </recommendedName>
    <alternativeName>
        <fullName evidence="10">Picolinate carboxylase</fullName>
    </alternativeName>
</protein>
<dbReference type="AlphaFoldDB" id="L7KLH8"/>
<evidence type="ECO:0000256" key="5">
    <source>
        <dbReference type="ARBA" id="ARBA00021214"/>
    </source>
</evidence>
<keyword evidence="9" id="KW-0456">Lyase</keyword>
<dbReference type="GO" id="GO:0016787">
    <property type="term" value="F:hydrolase activity"/>
    <property type="evidence" value="ECO:0007669"/>
    <property type="project" value="InterPro"/>
</dbReference>
<accession>L7KLH8</accession>
<keyword evidence="7" id="KW-0210">Decarboxylase</keyword>
<evidence type="ECO:0000256" key="1">
    <source>
        <dbReference type="ARBA" id="ARBA00005079"/>
    </source>
</evidence>
<dbReference type="InterPro" id="IPR032465">
    <property type="entry name" value="ACMSD"/>
</dbReference>
<evidence type="ECO:0000256" key="8">
    <source>
        <dbReference type="ARBA" id="ARBA00022833"/>
    </source>
</evidence>
<gene>
    <name evidence="12" type="primary">cmtD</name>
    <name evidence="12" type="ORF">GOACH_12_00080</name>
</gene>
<organism evidence="12 13">
    <name type="scientific">Gordonia aichiensis NBRC 108223</name>
    <dbReference type="NCBI Taxonomy" id="1220583"/>
    <lineage>
        <taxon>Bacteria</taxon>
        <taxon>Bacillati</taxon>
        <taxon>Actinomycetota</taxon>
        <taxon>Actinomycetes</taxon>
        <taxon>Mycobacteriales</taxon>
        <taxon>Gordoniaceae</taxon>
        <taxon>Gordonia</taxon>
    </lineage>
</organism>
<dbReference type="STRING" id="1220583.GOACH_12_00080"/>
<dbReference type="SUPFAM" id="SSF51556">
    <property type="entry name" value="Metallo-dependent hydrolases"/>
    <property type="match status" value="1"/>
</dbReference>
<dbReference type="InterPro" id="IPR032466">
    <property type="entry name" value="Metal_Hydrolase"/>
</dbReference>
<evidence type="ECO:0000256" key="2">
    <source>
        <dbReference type="ARBA" id="ARBA00005871"/>
    </source>
</evidence>
<dbReference type="GO" id="GO:0019748">
    <property type="term" value="P:secondary metabolic process"/>
    <property type="evidence" value="ECO:0007669"/>
    <property type="project" value="TreeGrafter"/>
</dbReference>
<dbReference type="Pfam" id="PF04909">
    <property type="entry name" value="Amidohydro_2"/>
    <property type="match status" value="1"/>
</dbReference>
<keyword evidence="8" id="KW-0862">Zinc</keyword>
<keyword evidence="13" id="KW-1185">Reference proteome</keyword>
<evidence type="ECO:0000256" key="9">
    <source>
        <dbReference type="ARBA" id="ARBA00023239"/>
    </source>
</evidence>
<dbReference type="PANTHER" id="PTHR21240:SF27">
    <property type="entry name" value="2-AMINO-3-CARBOXYMUCONATE-6-SEMIALDEHYDE DECARBOXYLASE"/>
    <property type="match status" value="1"/>
</dbReference>
<dbReference type="GO" id="GO:0046872">
    <property type="term" value="F:metal ion binding"/>
    <property type="evidence" value="ECO:0007669"/>
    <property type="project" value="UniProtKB-KW"/>
</dbReference>
<dbReference type="Proteomes" id="UP000010988">
    <property type="component" value="Unassembled WGS sequence"/>
</dbReference>
<evidence type="ECO:0000259" key="11">
    <source>
        <dbReference type="Pfam" id="PF04909"/>
    </source>
</evidence>
<evidence type="ECO:0000313" key="13">
    <source>
        <dbReference type="Proteomes" id="UP000010988"/>
    </source>
</evidence>